<reference evidence="1" key="1">
    <citation type="journal article" date="2015" name="Nature">
        <title>Complex archaea that bridge the gap between prokaryotes and eukaryotes.</title>
        <authorList>
            <person name="Spang A."/>
            <person name="Saw J.H."/>
            <person name="Jorgensen S.L."/>
            <person name="Zaremba-Niedzwiedzka K."/>
            <person name="Martijn J."/>
            <person name="Lind A.E."/>
            <person name="van Eijk R."/>
            <person name="Schleper C."/>
            <person name="Guy L."/>
            <person name="Ettema T.J."/>
        </authorList>
    </citation>
    <scope>NUCLEOTIDE SEQUENCE</scope>
</reference>
<accession>A0A0F9UW64</accession>
<dbReference type="EMBL" id="LAZR01000524">
    <property type="protein sequence ID" value="KKN65421.1"/>
    <property type="molecule type" value="Genomic_DNA"/>
</dbReference>
<sequence>MSKNVWVTVTIVDDTENRLAILVDHGAESDVWIPRSQIKDQTEHPFQEGDTLEIEIPEWLALEKGMI</sequence>
<dbReference type="AlphaFoldDB" id="A0A0F9UW64"/>
<evidence type="ECO:0000313" key="1">
    <source>
        <dbReference type="EMBL" id="KKN65421.1"/>
    </source>
</evidence>
<gene>
    <name evidence="1" type="ORF">LCGC14_0481410</name>
</gene>
<protein>
    <submittedName>
        <fullName evidence="1">Uncharacterized protein</fullName>
    </submittedName>
</protein>
<name>A0A0F9UW64_9ZZZZ</name>
<proteinExistence type="predicted"/>
<comment type="caution">
    <text evidence="1">The sequence shown here is derived from an EMBL/GenBank/DDBJ whole genome shotgun (WGS) entry which is preliminary data.</text>
</comment>
<organism evidence="1">
    <name type="scientific">marine sediment metagenome</name>
    <dbReference type="NCBI Taxonomy" id="412755"/>
    <lineage>
        <taxon>unclassified sequences</taxon>
        <taxon>metagenomes</taxon>
        <taxon>ecological metagenomes</taxon>
    </lineage>
</organism>